<evidence type="ECO:0000313" key="3">
    <source>
        <dbReference type="Proteomes" id="UP001054945"/>
    </source>
</evidence>
<proteinExistence type="predicted"/>
<dbReference type="AlphaFoldDB" id="A0AAV4XM02"/>
<evidence type="ECO:0000256" key="1">
    <source>
        <dbReference type="SAM" id="MobiDB-lite"/>
    </source>
</evidence>
<dbReference type="Proteomes" id="UP001054945">
    <property type="component" value="Unassembled WGS sequence"/>
</dbReference>
<organism evidence="2 3">
    <name type="scientific">Caerostris extrusa</name>
    <name type="common">Bark spider</name>
    <name type="synonym">Caerostris bankana</name>
    <dbReference type="NCBI Taxonomy" id="172846"/>
    <lineage>
        <taxon>Eukaryota</taxon>
        <taxon>Metazoa</taxon>
        <taxon>Ecdysozoa</taxon>
        <taxon>Arthropoda</taxon>
        <taxon>Chelicerata</taxon>
        <taxon>Arachnida</taxon>
        <taxon>Araneae</taxon>
        <taxon>Araneomorphae</taxon>
        <taxon>Entelegynae</taxon>
        <taxon>Araneoidea</taxon>
        <taxon>Araneidae</taxon>
        <taxon>Caerostris</taxon>
    </lineage>
</organism>
<feature type="compositionally biased region" description="Basic residues" evidence="1">
    <location>
        <begin position="77"/>
        <end position="89"/>
    </location>
</feature>
<feature type="region of interest" description="Disordered" evidence="1">
    <location>
        <begin position="72"/>
        <end position="103"/>
    </location>
</feature>
<accession>A0AAV4XM02</accession>
<reference evidence="2 3" key="1">
    <citation type="submission" date="2021-06" db="EMBL/GenBank/DDBJ databases">
        <title>Caerostris extrusa draft genome.</title>
        <authorList>
            <person name="Kono N."/>
            <person name="Arakawa K."/>
        </authorList>
    </citation>
    <scope>NUCLEOTIDE SEQUENCE [LARGE SCALE GENOMIC DNA]</scope>
</reference>
<dbReference type="EMBL" id="BPLR01017952">
    <property type="protein sequence ID" value="GIY95713.1"/>
    <property type="molecule type" value="Genomic_DNA"/>
</dbReference>
<evidence type="ECO:0000313" key="2">
    <source>
        <dbReference type="EMBL" id="GIY95713.1"/>
    </source>
</evidence>
<comment type="caution">
    <text evidence="2">The sequence shown here is derived from an EMBL/GenBank/DDBJ whole genome shotgun (WGS) entry which is preliminary data.</text>
</comment>
<gene>
    <name evidence="2" type="ORF">CEXT_490901</name>
</gene>
<name>A0AAV4XM02_CAEEX</name>
<keyword evidence="3" id="KW-1185">Reference proteome</keyword>
<protein>
    <submittedName>
        <fullName evidence="2">Uncharacterized protein</fullName>
    </submittedName>
</protein>
<sequence>MWECEFNFLSVHKSHRTFVMRQILAQPSQLSRSRSCGFLYARNAVRKPTQYSFKKSRSRVSAAAVWAHFSSSTSRNARTRRQTTGRGRRPLYGAGPQLVQQVS</sequence>